<organism evidence="2 3">
    <name type="scientific">Arachis hypogaea</name>
    <name type="common">Peanut</name>
    <dbReference type="NCBI Taxonomy" id="3818"/>
    <lineage>
        <taxon>Eukaryota</taxon>
        <taxon>Viridiplantae</taxon>
        <taxon>Streptophyta</taxon>
        <taxon>Embryophyta</taxon>
        <taxon>Tracheophyta</taxon>
        <taxon>Spermatophyta</taxon>
        <taxon>Magnoliopsida</taxon>
        <taxon>eudicotyledons</taxon>
        <taxon>Gunneridae</taxon>
        <taxon>Pentapetalae</taxon>
        <taxon>rosids</taxon>
        <taxon>fabids</taxon>
        <taxon>Fabales</taxon>
        <taxon>Fabaceae</taxon>
        <taxon>Papilionoideae</taxon>
        <taxon>50 kb inversion clade</taxon>
        <taxon>dalbergioids sensu lato</taxon>
        <taxon>Dalbergieae</taxon>
        <taxon>Pterocarpus clade</taxon>
        <taxon>Arachis</taxon>
    </lineage>
</organism>
<reference evidence="2 3" key="1">
    <citation type="submission" date="2019-01" db="EMBL/GenBank/DDBJ databases">
        <title>Sequencing of cultivated peanut Arachis hypogaea provides insights into genome evolution and oil improvement.</title>
        <authorList>
            <person name="Chen X."/>
        </authorList>
    </citation>
    <scope>NUCLEOTIDE SEQUENCE [LARGE SCALE GENOMIC DNA]</scope>
    <source>
        <strain evidence="3">cv. Fuhuasheng</strain>
        <tissue evidence="2">Leaves</tissue>
    </source>
</reference>
<evidence type="ECO:0000313" key="2">
    <source>
        <dbReference type="EMBL" id="RYR46095.1"/>
    </source>
</evidence>
<sequence>MDSSRGCNASEAGGAARSTELVRHKQRDTGPIGKVMPTAVVQPAQPRRSAPTVHPCGGRNHP</sequence>
<dbReference type="EMBL" id="SDMP01000007">
    <property type="protein sequence ID" value="RYR46095.1"/>
    <property type="molecule type" value="Genomic_DNA"/>
</dbReference>
<evidence type="ECO:0000313" key="3">
    <source>
        <dbReference type="Proteomes" id="UP000289738"/>
    </source>
</evidence>
<protein>
    <submittedName>
        <fullName evidence="2">Uncharacterized protein</fullName>
    </submittedName>
</protein>
<feature type="region of interest" description="Disordered" evidence="1">
    <location>
        <begin position="1"/>
        <end position="62"/>
    </location>
</feature>
<name>A0A445C570_ARAHY</name>
<keyword evidence="3" id="KW-1185">Reference proteome</keyword>
<gene>
    <name evidence="2" type="ORF">Ahy_A07g031846</name>
</gene>
<dbReference type="AlphaFoldDB" id="A0A445C570"/>
<evidence type="ECO:0000256" key="1">
    <source>
        <dbReference type="SAM" id="MobiDB-lite"/>
    </source>
</evidence>
<accession>A0A445C570</accession>
<dbReference type="Proteomes" id="UP000289738">
    <property type="component" value="Chromosome A07"/>
</dbReference>
<proteinExistence type="predicted"/>
<comment type="caution">
    <text evidence="2">The sequence shown here is derived from an EMBL/GenBank/DDBJ whole genome shotgun (WGS) entry which is preliminary data.</text>
</comment>